<protein>
    <recommendedName>
        <fullName evidence="4">Secreted protein</fullName>
    </recommendedName>
</protein>
<name>A0ABR1KVV8_9PEZI</name>
<sequence length="89" mass="9975">MWALAWLTGSSLVCLSVGQSRWLAFAIVDFTCSQSLSRRFFCSEKGKNPKPRMRMGLIELGHTGEMNDSDCPTAGHHVIEMLSTNNKQR</sequence>
<dbReference type="EMBL" id="JBBPHU010000002">
    <property type="protein sequence ID" value="KAK7522251.1"/>
    <property type="molecule type" value="Genomic_DNA"/>
</dbReference>
<reference evidence="2 3" key="1">
    <citation type="submission" date="2024-04" db="EMBL/GenBank/DDBJ databases">
        <title>Phyllosticta paracitricarpa is synonymous to the EU quarantine fungus P. citricarpa based on phylogenomic analyses.</title>
        <authorList>
            <consortium name="Lawrence Berkeley National Laboratory"/>
            <person name="Van Ingen-Buijs V.A."/>
            <person name="Van Westerhoven A.C."/>
            <person name="Haridas S."/>
            <person name="Skiadas P."/>
            <person name="Martin F."/>
            <person name="Groenewald J.Z."/>
            <person name="Crous P.W."/>
            <person name="Seidl M.F."/>
        </authorList>
    </citation>
    <scope>NUCLEOTIDE SEQUENCE [LARGE SCALE GENOMIC DNA]</scope>
    <source>
        <strain evidence="2 3">CBS 123371</strain>
    </source>
</reference>
<gene>
    <name evidence="2" type="ORF">IWZ03DRAFT_113611</name>
</gene>
<feature type="chain" id="PRO_5047207158" description="Secreted protein" evidence="1">
    <location>
        <begin position="19"/>
        <end position="89"/>
    </location>
</feature>
<evidence type="ECO:0000313" key="2">
    <source>
        <dbReference type="EMBL" id="KAK7522251.1"/>
    </source>
</evidence>
<evidence type="ECO:0000256" key="1">
    <source>
        <dbReference type="SAM" id="SignalP"/>
    </source>
</evidence>
<comment type="caution">
    <text evidence="2">The sequence shown here is derived from an EMBL/GenBank/DDBJ whole genome shotgun (WGS) entry which is preliminary data.</text>
</comment>
<evidence type="ECO:0008006" key="4">
    <source>
        <dbReference type="Google" id="ProtNLM"/>
    </source>
</evidence>
<keyword evidence="3" id="KW-1185">Reference proteome</keyword>
<dbReference type="Proteomes" id="UP001363622">
    <property type="component" value="Unassembled WGS sequence"/>
</dbReference>
<feature type="signal peptide" evidence="1">
    <location>
        <begin position="1"/>
        <end position="18"/>
    </location>
</feature>
<keyword evidence="1" id="KW-0732">Signal</keyword>
<evidence type="ECO:0000313" key="3">
    <source>
        <dbReference type="Proteomes" id="UP001363622"/>
    </source>
</evidence>
<organism evidence="2 3">
    <name type="scientific">Phyllosticta citriasiana</name>
    <dbReference type="NCBI Taxonomy" id="595635"/>
    <lineage>
        <taxon>Eukaryota</taxon>
        <taxon>Fungi</taxon>
        <taxon>Dikarya</taxon>
        <taxon>Ascomycota</taxon>
        <taxon>Pezizomycotina</taxon>
        <taxon>Dothideomycetes</taxon>
        <taxon>Dothideomycetes incertae sedis</taxon>
        <taxon>Botryosphaeriales</taxon>
        <taxon>Phyllostictaceae</taxon>
        <taxon>Phyllosticta</taxon>
    </lineage>
</organism>
<accession>A0ABR1KVV8</accession>
<proteinExistence type="predicted"/>